<dbReference type="EMBL" id="LCRH01000035">
    <property type="protein sequence ID" value="KKW32243.1"/>
    <property type="molecule type" value="Genomic_DNA"/>
</dbReference>
<gene>
    <name evidence="2" type="ORF">UY76_C0035G0007</name>
</gene>
<protein>
    <recommendedName>
        <fullName evidence="1">Fibronectin type-III domain-containing protein</fullName>
    </recommendedName>
</protein>
<dbReference type="SUPFAM" id="SSF49265">
    <property type="entry name" value="Fibronectin type III"/>
    <property type="match status" value="1"/>
</dbReference>
<organism evidence="2 3">
    <name type="scientific">Candidatus Uhrbacteria bacterium GW2011_GWA2_52_8d</name>
    <dbReference type="NCBI Taxonomy" id="1618979"/>
    <lineage>
        <taxon>Bacteria</taxon>
        <taxon>Candidatus Uhriibacteriota</taxon>
    </lineage>
</organism>
<name>A0A0G1XLU5_9BACT</name>
<dbReference type="InterPro" id="IPR003961">
    <property type="entry name" value="FN3_dom"/>
</dbReference>
<dbReference type="Pfam" id="PF00041">
    <property type="entry name" value="fn3"/>
    <property type="match status" value="1"/>
</dbReference>
<dbReference type="AlphaFoldDB" id="A0A0G1XLU5"/>
<dbReference type="Proteomes" id="UP000034054">
    <property type="component" value="Unassembled WGS sequence"/>
</dbReference>
<sequence length="148" mass="16813">MRTHTKVILLLLVLAVAGYALWMSPPKIDTQGKIHANLYEGASGTWNPQVEVLPFTRVPQTMLTVKWQPPEETYNHFVMTISTSDGTLIRTESNSHDHLSMDLDGFEPQTEYLFDLQACLDPRCEAWLIAKDEYRGMTAQAQEETSLE</sequence>
<proteinExistence type="predicted"/>
<comment type="caution">
    <text evidence="2">The sequence shown here is derived from an EMBL/GenBank/DDBJ whole genome shotgun (WGS) entry which is preliminary data.</text>
</comment>
<evidence type="ECO:0000313" key="2">
    <source>
        <dbReference type="EMBL" id="KKW32243.1"/>
    </source>
</evidence>
<reference evidence="2 3" key="1">
    <citation type="journal article" date="2015" name="Nature">
        <title>rRNA introns, odd ribosomes, and small enigmatic genomes across a large radiation of phyla.</title>
        <authorList>
            <person name="Brown C.T."/>
            <person name="Hug L.A."/>
            <person name="Thomas B.C."/>
            <person name="Sharon I."/>
            <person name="Castelle C.J."/>
            <person name="Singh A."/>
            <person name="Wilkins M.J."/>
            <person name="Williams K.H."/>
            <person name="Banfield J.F."/>
        </authorList>
    </citation>
    <scope>NUCLEOTIDE SEQUENCE [LARGE SCALE GENOMIC DNA]</scope>
</reference>
<accession>A0A0G1XLU5</accession>
<dbReference type="InterPro" id="IPR036116">
    <property type="entry name" value="FN3_sf"/>
</dbReference>
<feature type="domain" description="Fibronectin type-III" evidence="1">
    <location>
        <begin position="48"/>
        <end position="141"/>
    </location>
</feature>
<evidence type="ECO:0000313" key="3">
    <source>
        <dbReference type="Proteomes" id="UP000034054"/>
    </source>
</evidence>
<dbReference type="PROSITE" id="PS50853">
    <property type="entry name" value="FN3"/>
    <property type="match status" value="1"/>
</dbReference>
<dbReference type="CDD" id="cd00063">
    <property type="entry name" value="FN3"/>
    <property type="match status" value="1"/>
</dbReference>
<dbReference type="InterPro" id="IPR013783">
    <property type="entry name" value="Ig-like_fold"/>
</dbReference>
<dbReference type="Gene3D" id="2.60.40.10">
    <property type="entry name" value="Immunoglobulins"/>
    <property type="match status" value="1"/>
</dbReference>
<evidence type="ECO:0000259" key="1">
    <source>
        <dbReference type="PROSITE" id="PS50853"/>
    </source>
</evidence>